<protein>
    <recommendedName>
        <fullName evidence="3">Nucleotidyltransferase</fullName>
    </recommendedName>
</protein>
<dbReference type="Pfam" id="PF09970">
    <property type="entry name" value="DUF2204"/>
    <property type="match status" value="1"/>
</dbReference>
<keyword evidence="2" id="KW-1185">Reference proteome</keyword>
<dbReference type="EMBL" id="JACHEO010000012">
    <property type="protein sequence ID" value="MBB5348544.1"/>
    <property type="molecule type" value="Genomic_DNA"/>
</dbReference>
<dbReference type="InterPro" id="IPR043519">
    <property type="entry name" value="NT_sf"/>
</dbReference>
<proteinExistence type="predicted"/>
<dbReference type="InterPro" id="IPR018700">
    <property type="entry name" value="DUF2204"/>
</dbReference>
<accession>A0A840UYM0</accession>
<gene>
    <name evidence="1" type="ORF">HNQ81_002280</name>
</gene>
<organism evidence="1 2">
    <name type="scientific">Desulfoprunum benzoelyticum</name>
    <dbReference type="NCBI Taxonomy" id="1506996"/>
    <lineage>
        <taxon>Bacteria</taxon>
        <taxon>Pseudomonadati</taxon>
        <taxon>Thermodesulfobacteriota</taxon>
        <taxon>Desulfobulbia</taxon>
        <taxon>Desulfobulbales</taxon>
        <taxon>Desulfobulbaceae</taxon>
        <taxon>Desulfoprunum</taxon>
    </lineage>
</organism>
<dbReference type="RefSeq" id="WP_183351377.1">
    <property type="nucleotide sequence ID" value="NZ_JACHEO010000012.1"/>
</dbReference>
<dbReference type="SUPFAM" id="SSF81301">
    <property type="entry name" value="Nucleotidyltransferase"/>
    <property type="match status" value="1"/>
</dbReference>
<sequence>MDTIELHPDFKDFLRLLNSHGVEYLLVGGYAVGYHGYPRATGDMDIWIAVSEANAQKAAMVLHDFGMPNEMVSQELFLDKDRVIRMGVPPVRIEVITGASGVSFLECYSRREVVEIDGILLNFISLEDLKVNKKAAARHKDLEDLEHLP</sequence>
<name>A0A840UYM0_9BACT</name>
<evidence type="ECO:0000313" key="2">
    <source>
        <dbReference type="Proteomes" id="UP000539642"/>
    </source>
</evidence>
<dbReference type="AlphaFoldDB" id="A0A840UYM0"/>
<evidence type="ECO:0000313" key="1">
    <source>
        <dbReference type="EMBL" id="MBB5348544.1"/>
    </source>
</evidence>
<comment type="caution">
    <text evidence="1">The sequence shown here is derived from an EMBL/GenBank/DDBJ whole genome shotgun (WGS) entry which is preliminary data.</text>
</comment>
<dbReference type="Gene3D" id="3.30.460.40">
    <property type="match status" value="1"/>
</dbReference>
<reference evidence="1 2" key="1">
    <citation type="submission" date="2020-08" db="EMBL/GenBank/DDBJ databases">
        <title>Genomic Encyclopedia of Type Strains, Phase IV (KMG-IV): sequencing the most valuable type-strain genomes for metagenomic binning, comparative biology and taxonomic classification.</title>
        <authorList>
            <person name="Goeker M."/>
        </authorList>
    </citation>
    <scope>NUCLEOTIDE SEQUENCE [LARGE SCALE GENOMIC DNA]</scope>
    <source>
        <strain evidence="1 2">DSM 28570</strain>
    </source>
</reference>
<evidence type="ECO:0008006" key="3">
    <source>
        <dbReference type="Google" id="ProtNLM"/>
    </source>
</evidence>
<dbReference type="Proteomes" id="UP000539642">
    <property type="component" value="Unassembled WGS sequence"/>
</dbReference>